<accession>X1SF59</accession>
<proteinExistence type="predicted"/>
<reference evidence="1" key="1">
    <citation type="journal article" date="2014" name="Front. Microbiol.">
        <title>High frequency of phylogenetically diverse reductive dehalogenase-homologous genes in deep subseafloor sedimentary metagenomes.</title>
        <authorList>
            <person name="Kawai M."/>
            <person name="Futagami T."/>
            <person name="Toyoda A."/>
            <person name="Takaki Y."/>
            <person name="Nishi S."/>
            <person name="Hori S."/>
            <person name="Arai W."/>
            <person name="Tsubouchi T."/>
            <person name="Morono Y."/>
            <person name="Uchiyama I."/>
            <person name="Ito T."/>
            <person name="Fujiyama A."/>
            <person name="Inagaki F."/>
            <person name="Takami H."/>
        </authorList>
    </citation>
    <scope>NUCLEOTIDE SEQUENCE</scope>
    <source>
        <strain evidence="1">Expedition CK06-06</strain>
    </source>
</reference>
<evidence type="ECO:0000313" key="1">
    <source>
        <dbReference type="EMBL" id="GAI74030.1"/>
    </source>
</evidence>
<sequence>MKTKSYSLLVNAAGQLLQQHAFDHLSDEKLSRMNSCLHRLGHEQGKFDLKKVEAELLSYCREANLYVDTTT</sequence>
<dbReference type="EMBL" id="BARW01011530">
    <property type="protein sequence ID" value="GAI74030.1"/>
    <property type="molecule type" value="Genomic_DNA"/>
</dbReference>
<dbReference type="AlphaFoldDB" id="X1SF59"/>
<organism evidence="1">
    <name type="scientific">marine sediment metagenome</name>
    <dbReference type="NCBI Taxonomy" id="412755"/>
    <lineage>
        <taxon>unclassified sequences</taxon>
        <taxon>metagenomes</taxon>
        <taxon>ecological metagenomes</taxon>
    </lineage>
</organism>
<protein>
    <submittedName>
        <fullName evidence="1">Uncharacterized protein</fullName>
    </submittedName>
</protein>
<name>X1SF59_9ZZZZ</name>
<feature type="non-terminal residue" evidence="1">
    <location>
        <position position="71"/>
    </location>
</feature>
<comment type="caution">
    <text evidence="1">The sequence shown here is derived from an EMBL/GenBank/DDBJ whole genome shotgun (WGS) entry which is preliminary data.</text>
</comment>
<gene>
    <name evidence="1" type="ORF">S12H4_22191</name>
</gene>